<keyword evidence="10" id="KW-1185">Reference proteome</keyword>
<comment type="cofactor">
    <cofactor evidence="8">
        <name>a divalent metal cation</name>
        <dbReference type="ChEBI" id="CHEBI:60240"/>
    </cofactor>
    <text evidence="8">Binds 2 divalent metal cations per subunit.</text>
</comment>
<evidence type="ECO:0000256" key="7">
    <source>
        <dbReference type="PIRSR" id="PIRSR001123-1"/>
    </source>
</evidence>
<dbReference type="GO" id="GO:0006508">
    <property type="term" value="P:proteolysis"/>
    <property type="evidence" value="ECO:0007669"/>
    <property type="project" value="UniProtKB-KW"/>
</dbReference>
<dbReference type="RefSeq" id="WP_116848377.1">
    <property type="nucleotide sequence ID" value="NZ_QTJU01000006.1"/>
</dbReference>
<evidence type="ECO:0000256" key="8">
    <source>
        <dbReference type="PIRSR" id="PIRSR001123-2"/>
    </source>
</evidence>
<feature type="active site" description="Proton acceptor" evidence="7">
    <location>
        <position position="232"/>
    </location>
</feature>
<dbReference type="InterPro" id="IPR051464">
    <property type="entry name" value="Peptidase_M42_aminopept"/>
</dbReference>
<feature type="binding site" evidence="8">
    <location>
        <position position="198"/>
    </location>
    <ligand>
        <name>Zn(2+)</name>
        <dbReference type="ChEBI" id="CHEBI:29105"/>
        <label>1</label>
    </ligand>
</feature>
<keyword evidence="2" id="KW-0031">Aminopeptidase</keyword>
<dbReference type="GO" id="GO:0004177">
    <property type="term" value="F:aminopeptidase activity"/>
    <property type="evidence" value="ECO:0007669"/>
    <property type="project" value="UniProtKB-UniRule"/>
</dbReference>
<dbReference type="SUPFAM" id="SSF53187">
    <property type="entry name" value="Zn-dependent exopeptidases"/>
    <property type="match status" value="1"/>
</dbReference>
<gene>
    <name evidence="9" type="ORF">DXN05_16520</name>
</gene>
<evidence type="ECO:0000256" key="3">
    <source>
        <dbReference type="ARBA" id="ARBA00022670"/>
    </source>
</evidence>
<feature type="binding site" evidence="8">
    <location>
        <position position="255"/>
    </location>
    <ligand>
        <name>Zn(2+)</name>
        <dbReference type="ChEBI" id="CHEBI:29105"/>
        <label>1</label>
    </ligand>
</feature>
<dbReference type="InterPro" id="IPR008007">
    <property type="entry name" value="Peptidase_M42"/>
</dbReference>
<comment type="similarity">
    <text evidence="1 6">Belongs to the peptidase M42 family.</text>
</comment>
<protein>
    <submittedName>
        <fullName evidence="9">M42 family peptidase</fullName>
    </submittedName>
</protein>
<dbReference type="InterPro" id="IPR023367">
    <property type="entry name" value="Peptidase_M42_dom2"/>
</dbReference>
<feature type="binding site" evidence="8">
    <location>
        <position position="233"/>
    </location>
    <ligand>
        <name>Zn(2+)</name>
        <dbReference type="ChEBI" id="CHEBI:29105"/>
        <label>2</label>
    </ligand>
</feature>
<dbReference type="GO" id="GO:0046872">
    <property type="term" value="F:metal ion binding"/>
    <property type="evidence" value="ECO:0007669"/>
    <property type="project" value="UniProtKB-UniRule"/>
</dbReference>
<dbReference type="Gene3D" id="2.40.30.40">
    <property type="entry name" value="Peptidase M42, domain 2"/>
    <property type="match status" value="1"/>
</dbReference>
<evidence type="ECO:0000256" key="1">
    <source>
        <dbReference type="ARBA" id="ARBA00006272"/>
    </source>
</evidence>
<organism evidence="9 10">
    <name type="scientific">Deminuibacter soli</name>
    <dbReference type="NCBI Taxonomy" id="2291815"/>
    <lineage>
        <taxon>Bacteria</taxon>
        <taxon>Pseudomonadati</taxon>
        <taxon>Bacteroidota</taxon>
        <taxon>Chitinophagia</taxon>
        <taxon>Chitinophagales</taxon>
        <taxon>Chitinophagaceae</taxon>
        <taxon>Deminuibacter</taxon>
    </lineage>
</organism>
<name>A0A3E1NGU2_9BACT</name>
<reference evidence="9 10" key="1">
    <citation type="submission" date="2018-08" db="EMBL/GenBank/DDBJ databases">
        <title>Chitinophagaceae sp. K23C18032701, a novel bacterium isolated from forest soil.</title>
        <authorList>
            <person name="Wang C."/>
        </authorList>
    </citation>
    <scope>NUCLEOTIDE SEQUENCE [LARGE SCALE GENOMIC DNA]</scope>
    <source>
        <strain evidence="9 10">K23C18032701</strain>
    </source>
</reference>
<proteinExistence type="inferred from homology"/>
<evidence type="ECO:0000313" key="9">
    <source>
        <dbReference type="EMBL" id="RFM27071.1"/>
    </source>
</evidence>
<dbReference type="Pfam" id="PF05343">
    <property type="entry name" value="Peptidase_M42"/>
    <property type="match status" value="1"/>
</dbReference>
<evidence type="ECO:0000256" key="5">
    <source>
        <dbReference type="ARBA" id="ARBA00022801"/>
    </source>
</evidence>
<evidence type="ECO:0000313" key="10">
    <source>
        <dbReference type="Proteomes" id="UP000261284"/>
    </source>
</evidence>
<dbReference type="Proteomes" id="UP000261284">
    <property type="component" value="Unassembled WGS sequence"/>
</dbReference>
<dbReference type="PANTHER" id="PTHR32481:SF0">
    <property type="entry name" value="AMINOPEPTIDASE YPDE-RELATED"/>
    <property type="match status" value="1"/>
</dbReference>
<feature type="binding site" evidence="8">
    <location>
        <position position="342"/>
    </location>
    <ligand>
        <name>Zn(2+)</name>
        <dbReference type="ChEBI" id="CHEBI:29105"/>
        <label>2</label>
    </ligand>
</feature>
<dbReference type="OrthoDB" id="9772053at2"/>
<evidence type="ECO:0000256" key="6">
    <source>
        <dbReference type="PIRNR" id="PIRNR001123"/>
    </source>
</evidence>
<evidence type="ECO:0000256" key="2">
    <source>
        <dbReference type="ARBA" id="ARBA00022438"/>
    </source>
</evidence>
<dbReference type="CDD" id="cd05656">
    <property type="entry name" value="M42_Frv"/>
    <property type="match status" value="1"/>
</dbReference>
<keyword evidence="3" id="KW-0645">Protease</keyword>
<dbReference type="AlphaFoldDB" id="A0A3E1NGU2"/>
<keyword evidence="4 8" id="KW-0479">Metal-binding</keyword>
<feature type="binding site" evidence="8">
    <location>
        <position position="83"/>
    </location>
    <ligand>
        <name>Zn(2+)</name>
        <dbReference type="ChEBI" id="CHEBI:29105"/>
        <label>1</label>
    </ligand>
</feature>
<accession>A0A3E1NGU2</accession>
<keyword evidence="5" id="KW-0378">Hydrolase</keyword>
<comment type="caution">
    <text evidence="9">The sequence shown here is derived from an EMBL/GenBank/DDBJ whole genome shotgun (WGS) entry which is preliminary data.</text>
</comment>
<dbReference type="PIRSF" id="PIRSF001123">
    <property type="entry name" value="PepA_GA"/>
    <property type="match status" value="1"/>
</dbReference>
<feature type="binding site" evidence="8">
    <location>
        <position position="198"/>
    </location>
    <ligand>
        <name>Zn(2+)</name>
        <dbReference type="ChEBI" id="CHEBI:29105"/>
        <label>2</label>
    </ligand>
</feature>
<evidence type="ECO:0000256" key="4">
    <source>
        <dbReference type="ARBA" id="ARBA00022723"/>
    </source>
</evidence>
<sequence>MAKEKKNKDKSTKEPSVVLTETAMGFFKNYINNPSPVGFESAGQKLWLEYLKPYVDTHFTDPYGTAVGVINPDAPFKVVIEAHADEISWFVNYINDQGLIYLKRNGGVDHQVAPAKRVLVHGKKGPVKAVFGWPAIHTRIGNPDHKEPQPRVDNLFLDCGARSKKEVEDLGIHIGSVVTYEEGYDELAYDYLIGRAFDNRVGGFMIAEVARLLKQNKKKLPFGLYIVNAVQEEIGLRGAEMIARRIKPNIAIITDVTHDTNTPMVNKIIEGDIWCGKGPSLAYGPAVHNKLLNLVQDVAEKAEIPVQMRTVSRSTGTDTDSFAYANDGCPSVLISIPLRYMHTTVEMIHKKDIENTILLMYETLLALTPQTNLSYL</sequence>
<dbReference type="EMBL" id="QTJU01000006">
    <property type="protein sequence ID" value="RFM27071.1"/>
    <property type="molecule type" value="Genomic_DNA"/>
</dbReference>
<dbReference type="PANTHER" id="PTHR32481">
    <property type="entry name" value="AMINOPEPTIDASE"/>
    <property type="match status" value="1"/>
</dbReference>
<dbReference type="Gene3D" id="3.40.630.10">
    <property type="entry name" value="Zn peptidases"/>
    <property type="match status" value="1"/>
</dbReference>
<dbReference type="SUPFAM" id="SSF101821">
    <property type="entry name" value="Aminopeptidase/glucanase lid domain"/>
    <property type="match status" value="1"/>
</dbReference>